<protein>
    <recommendedName>
        <fullName evidence="4">DUF4232 domain-containing protein</fullName>
    </recommendedName>
</protein>
<sequence>MKRITPALVTALLAAGCTGAAPASPRPAAPPPGVTVSLAQYRSDEPVHVLQVAVRNIHETPVYFADVQLVTASFKTLPPQRADATIRKTARTDLPLTYGPANCLPTGLPEVAPATVIARVSTGDRPPRAVAFPVPHPDPLLARLLRDECSEHLVKQAVTIEFGPEWKQTGSGSDAVMRGDLVVTRRGPGVVRLTSMGGTTHYIVEHAEPLGTLDAEARQVRLPVRLTPGRCDAHAFAEAKKAFLFPVRVTLDGGDERVVIVAPPKPLQDRLIQYAARACGLPQQ</sequence>
<keyword evidence="3" id="KW-1185">Reference proteome</keyword>
<feature type="signal peptide" evidence="1">
    <location>
        <begin position="1"/>
        <end position="23"/>
    </location>
</feature>
<name>A0ABV5NK69_9ACTN</name>
<gene>
    <name evidence="2" type="ORF">ACFFR3_14275</name>
</gene>
<dbReference type="RefSeq" id="WP_379483253.1">
    <property type="nucleotide sequence ID" value="NZ_JBHMCF010000011.1"/>
</dbReference>
<comment type="caution">
    <text evidence="2">The sequence shown here is derived from an EMBL/GenBank/DDBJ whole genome shotgun (WGS) entry which is preliminary data.</text>
</comment>
<dbReference type="EMBL" id="JBHMCF010000011">
    <property type="protein sequence ID" value="MFB9470684.1"/>
    <property type="molecule type" value="Genomic_DNA"/>
</dbReference>
<feature type="chain" id="PRO_5046201169" description="DUF4232 domain-containing protein" evidence="1">
    <location>
        <begin position="24"/>
        <end position="284"/>
    </location>
</feature>
<evidence type="ECO:0000313" key="3">
    <source>
        <dbReference type="Proteomes" id="UP001589568"/>
    </source>
</evidence>
<evidence type="ECO:0008006" key="4">
    <source>
        <dbReference type="Google" id="ProtNLM"/>
    </source>
</evidence>
<evidence type="ECO:0000313" key="2">
    <source>
        <dbReference type="EMBL" id="MFB9470684.1"/>
    </source>
</evidence>
<accession>A0ABV5NK69</accession>
<reference evidence="2 3" key="1">
    <citation type="submission" date="2024-09" db="EMBL/GenBank/DDBJ databases">
        <authorList>
            <person name="Sun Q."/>
            <person name="Mori K."/>
        </authorList>
    </citation>
    <scope>NUCLEOTIDE SEQUENCE [LARGE SCALE GENOMIC DNA]</scope>
    <source>
        <strain evidence="2 3">JCM 3324</strain>
    </source>
</reference>
<keyword evidence="1" id="KW-0732">Signal</keyword>
<dbReference type="Proteomes" id="UP001589568">
    <property type="component" value="Unassembled WGS sequence"/>
</dbReference>
<proteinExistence type="predicted"/>
<dbReference type="PROSITE" id="PS51257">
    <property type="entry name" value="PROKAR_LIPOPROTEIN"/>
    <property type="match status" value="1"/>
</dbReference>
<organism evidence="2 3">
    <name type="scientific">Nonomuraea salmonea</name>
    <dbReference type="NCBI Taxonomy" id="46181"/>
    <lineage>
        <taxon>Bacteria</taxon>
        <taxon>Bacillati</taxon>
        <taxon>Actinomycetota</taxon>
        <taxon>Actinomycetes</taxon>
        <taxon>Streptosporangiales</taxon>
        <taxon>Streptosporangiaceae</taxon>
        <taxon>Nonomuraea</taxon>
    </lineage>
</organism>
<evidence type="ECO:0000256" key="1">
    <source>
        <dbReference type="SAM" id="SignalP"/>
    </source>
</evidence>